<sequence>FLLVIIFVVSASFVRPKPLSFSPTPIHPQPARKGFVTDTVTIDARDGSQWIFFNFEMGSVIENPLPNGWDLAINRFHMVTNGGTDYAGAGGALTLALPWDSVTRAPRSGYTMTDGRLGDAAPASTPALERWYEYSFFAHTLEPKNETYVIRTAVGHYAKLEIVSYYCLEATPGCMTMVYGYQNDGSLRLTP</sequence>
<accession>A0A382SRE2</accession>
<gene>
    <name evidence="1" type="ORF">METZ01_LOCUS364602</name>
</gene>
<proteinExistence type="predicted"/>
<dbReference type="InterPro" id="IPR025921">
    <property type="entry name" value="HmuY"/>
</dbReference>
<feature type="non-terminal residue" evidence="1">
    <location>
        <position position="1"/>
    </location>
</feature>
<dbReference type="CDD" id="cd12105">
    <property type="entry name" value="HmuY"/>
    <property type="match status" value="1"/>
</dbReference>
<name>A0A382SRE2_9ZZZZ</name>
<dbReference type="Pfam" id="PF14064">
    <property type="entry name" value="HmuY"/>
    <property type="match status" value="1"/>
</dbReference>
<dbReference type="AlphaFoldDB" id="A0A382SRE2"/>
<dbReference type="EMBL" id="UINC01130592">
    <property type="protein sequence ID" value="SVD11748.1"/>
    <property type="molecule type" value="Genomic_DNA"/>
</dbReference>
<protein>
    <submittedName>
        <fullName evidence="1">Uncharacterized protein</fullName>
    </submittedName>
</protein>
<organism evidence="1">
    <name type="scientific">marine metagenome</name>
    <dbReference type="NCBI Taxonomy" id="408172"/>
    <lineage>
        <taxon>unclassified sequences</taxon>
        <taxon>metagenomes</taxon>
        <taxon>ecological metagenomes</taxon>
    </lineage>
</organism>
<evidence type="ECO:0000313" key="1">
    <source>
        <dbReference type="EMBL" id="SVD11748.1"/>
    </source>
</evidence>
<reference evidence="1" key="1">
    <citation type="submission" date="2018-05" db="EMBL/GenBank/DDBJ databases">
        <authorList>
            <person name="Lanie J.A."/>
            <person name="Ng W.-L."/>
            <person name="Kazmierczak K.M."/>
            <person name="Andrzejewski T.M."/>
            <person name="Davidsen T.M."/>
            <person name="Wayne K.J."/>
            <person name="Tettelin H."/>
            <person name="Glass J.I."/>
            <person name="Rusch D."/>
            <person name="Podicherti R."/>
            <person name="Tsui H.-C.T."/>
            <person name="Winkler M.E."/>
        </authorList>
    </citation>
    <scope>NUCLEOTIDE SEQUENCE</scope>
</reference>